<evidence type="ECO:0000313" key="12">
    <source>
        <dbReference type="Proteomes" id="UP000613266"/>
    </source>
</evidence>
<dbReference type="EMBL" id="JAEDAK010000002">
    <property type="protein sequence ID" value="MBH9575929.1"/>
    <property type="molecule type" value="Genomic_DNA"/>
</dbReference>
<dbReference type="InterPro" id="IPR003661">
    <property type="entry name" value="HisK_dim/P_dom"/>
</dbReference>
<evidence type="ECO:0000256" key="2">
    <source>
        <dbReference type="ARBA" id="ARBA00012438"/>
    </source>
</evidence>
<dbReference type="SUPFAM" id="SSF47384">
    <property type="entry name" value="Homodimeric domain of signal transducing histidine kinase"/>
    <property type="match status" value="1"/>
</dbReference>
<keyword evidence="6" id="KW-0418">Kinase</keyword>
<evidence type="ECO:0000256" key="5">
    <source>
        <dbReference type="ARBA" id="ARBA00022741"/>
    </source>
</evidence>
<reference evidence="11" key="1">
    <citation type="submission" date="2020-12" db="EMBL/GenBank/DDBJ databases">
        <title>The genome sequence of Inhella sp. 1Y17.</title>
        <authorList>
            <person name="Liu Y."/>
        </authorList>
    </citation>
    <scope>NUCLEOTIDE SEQUENCE</scope>
    <source>
        <strain evidence="11">1Y17</strain>
    </source>
</reference>
<dbReference type="PROSITE" id="PS50109">
    <property type="entry name" value="HIS_KIN"/>
    <property type="match status" value="1"/>
</dbReference>
<dbReference type="GO" id="GO:0000155">
    <property type="term" value="F:phosphorelay sensor kinase activity"/>
    <property type="evidence" value="ECO:0007669"/>
    <property type="project" value="InterPro"/>
</dbReference>
<evidence type="ECO:0000256" key="1">
    <source>
        <dbReference type="ARBA" id="ARBA00000085"/>
    </source>
</evidence>
<keyword evidence="4" id="KW-0808">Transferase</keyword>
<evidence type="ECO:0000313" key="11">
    <source>
        <dbReference type="EMBL" id="MBH9575929.1"/>
    </source>
</evidence>
<evidence type="ECO:0000256" key="9">
    <source>
        <dbReference type="SAM" id="Coils"/>
    </source>
</evidence>
<evidence type="ECO:0000259" key="10">
    <source>
        <dbReference type="PROSITE" id="PS50109"/>
    </source>
</evidence>
<accession>A0A931NGC2</accession>
<keyword evidence="5" id="KW-0547">Nucleotide-binding</keyword>
<dbReference type="EC" id="2.7.13.3" evidence="2"/>
<comment type="caution">
    <text evidence="11">The sequence shown here is derived from an EMBL/GenBank/DDBJ whole genome shotgun (WGS) entry which is preliminary data.</text>
</comment>
<evidence type="ECO:0000256" key="3">
    <source>
        <dbReference type="ARBA" id="ARBA00022553"/>
    </source>
</evidence>
<dbReference type="SUPFAM" id="SSF48452">
    <property type="entry name" value="TPR-like"/>
    <property type="match status" value="1"/>
</dbReference>
<evidence type="ECO:0000256" key="7">
    <source>
        <dbReference type="ARBA" id="ARBA00022840"/>
    </source>
</evidence>
<feature type="domain" description="Histidine kinase" evidence="10">
    <location>
        <begin position="397"/>
        <end position="623"/>
    </location>
</feature>
<dbReference type="Gene3D" id="3.30.565.10">
    <property type="entry name" value="Histidine kinase-like ATPase, C-terminal domain"/>
    <property type="match status" value="1"/>
</dbReference>
<dbReference type="InterPro" id="IPR036890">
    <property type="entry name" value="HATPase_C_sf"/>
</dbReference>
<dbReference type="InterPro" id="IPR004358">
    <property type="entry name" value="Sig_transdc_His_kin-like_C"/>
</dbReference>
<keyword evidence="8" id="KW-0902">Two-component regulatory system</keyword>
<dbReference type="Gene3D" id="1.25.40.10">
    <property type="entry name" value="Tetratricopeptide repeat domain"/>
    <property type="match status" value="1"/>
</dbReference>
<dbReference type="AlphaFoldDB" id="A0A931NGC2"/>
<dbReference type="SMART" id="SM00387">
    <property type="entry name" value="HATPase_c"/>
    <property type="match status" value="1"/>
</dbReference>
<evidence type="ECO:0000256" key="8">
    <source>
        <dbReference type="ARBA" id="ARBA00023012"/>
    </source>
</evidence>
<keyword evidence="3" id="KW-0597">Phosphoprotein</keyword>
<protein>
    <recommendedName>
        <fullName evidence="2">histidine kinase</fullName>
        <ecNumber evidence="2">2.7.13.3</ecNumber>
    </recommendedName>
</protein>
<dbReference type="InterPro" id="IPR036097">
    <property type="entry name" value="HisK_dim/P_sf"/>
</dbReference>
<dbReference type="RefSeq" id="WP_198109550.1">
    <property type="nucleotide sequence ID" value="NZ_JAEDAK010000002.1"/>
</dbReference>
<dbReference type="GO" id="GO:0005524">
    <property type="term" value="F:ATP binding"/>
    <property type="evidence" value="ECO:0007669"/>
    <property type="project" value="UniProtKB-KW"/>
</dbReference>
<keyword evidence="9" id="KW-0175">Coiled coil</keyword>
<dbReference type="InterPro" id="IPR003594">
    <property type="entry name" value="HATPase_dom"/>
</dbReference>
<gene>
    <name evidence="11" type="ORF">I7X39_03325</name>
</gene>
<dbReference type="PANTHER" id="PTHR43065:SF10">
    <property type="entry name" value="PEROXIDE STRESS-ACTIVATED HISTIDINE KINASE MAK3"/>
    <property type="match status" value="1"/>
</dbReference>
<dbReference type="PRINTS" id="PR00344">
    <property type="entry name" value="BCTRLSENSOR"/>
</dbReference>
<comment type="catalytic activity">
    <reaction evidence="1">
        <text>ATP + protein L-histidine = ADP + protein N-phospho-L-histidine.</text>
        <dbReference type="EC" id="2.7.13.3"/>
    </reaction>
</comment>
<organism evidence="11 12">
    <name type="scientific">Inhella proteolytica</name>
    <dbReference type="NCBI Taxonomy" id="2795029"/>
    <lineage>
        <taxon>Bacteria</taxon>
        <taxon>Pseudomonadati</taxon>
        <taxon>Pseudomonadota</taxon>
        <taxon>Betaproteobacteria</taxon>
        <taxon>Burkholderiales</taxon>
        <taxon>Sphaerotilaceae</taxon>
        <taxon>Inhella</taxon>
    </lineage>
</organism>
<dbReference type="Proteomes" id="UP000613266">
    <property type="component" value="Unassembled WGS sequence"/>
</dbReference>
<dbReference type="Gene3D" id="1.10.287.130">
    <property type="match status" value="1"/>
</dbReference>
<feature type="coiled-coil region" evidence="9">
    <location>
        <begin position="299"/>
        <end position="385"/>
    </location>
</feature>
<name>A0A931NGC2_9BURK</name>
<dbReference type="CDD" id="cd00082">
    <property type="entry name" value="HisKA"/>
    <property type="match status" value="1"/>
</dbReference>
<dbReference type="SUPFAM" id="SSF55874">
    <property type="entry name" value="ATPase domain of HSP90 chaperone/DNA topoisomerase II/histidine kinase"/>
    <property type="match status" value="1"/>
</dbReference>
<proteinExistence type="predicted"/>
<keyword evidence="12" id="KW-1185">Reference proteome</keyword>
<keyword evidence="7" id="KW-0067">ATP-binding</keyword>
<evidence type="ECO:0000256" key="6">
    <source>
        <dbReference type="ARBA" id="ARBA00022777"/>
    </source>
</evidence>
<sequence length="623" mass="68133">MPHPPPPSTLAELAALRAHYSEQPDRAHTLLAPVQAQLQPLLEADRESEFGVELGLLFIELCLETRRYSQGWAPLAQLVNWNLRGAAPQRQALLQALHARALVAQGRLDEALPEIERALQLAQLGEEVLAWGYAHMALGHFAARQGDGMRAAEHLREALTLLQRSGDGGPWAHVYAALIVALRNLASPAERLAVIHEGKQVLLAQCRWAEACNLTCEQIEIALGAQRLDEARAYLREAEHLARQAPPQAPVRAGLQLANSSLLFAEGAHEAAIALAKDWLASVREQLQPVDQIFFLERLARWQAQAGQAQEALDSLAESHRVALAAQRAHGEGDLRAARQALELAHERQRRAQSEAHATELARTNRRLQRALDDLSATQRQLLDAAKHAALGRMLAGMAHEINTPVGNALTTASALEQLAAELPRALQGGQLRRSELERQLQTLHEGSRLVVTSLTRASELLGGFRDLPTLTRQQAGEPVDLPALVRAAAQRSLPDTIRLQLTVPERARLDGEALLEVLQQLLQNTARHAYPQGQPGAVTVDAQFERPDWLLLSVQDQGPGVPAELLPQLFEPYATSRFGQGRSGLGLFVSRAIVEQRLGGRIELHSQPGRGCRVELALPAHA</sequence>
<dbReference type="InterPro" id="IPR011990">
    <property type="entry name" value="TPR-like_helical_dom_sf"/>
</dbReference>
<dbReference type="PANTHER" id="PTHR43065">
    <property type="entry name" value="SENSOR HISTIDINE KINASE"/>
    <property type="match status" value="1"/>
</dbReference>
<evidence type="ECO:0000256" key="4">
    <source>
        <dbReference type="ARBA" id="ARBA00022679"/>
    </source>
</evidence>
<dbReference type="InterPro" id="IPR005467">
    <property type="entry name" value="His_kinase_dom"/>
</dbReference>
<dbReference type="Pfam" id="PF02518">
    <property type="entry name" value="HATPase_c"/>
    <property type="match status" value="1"/>
</dbReference>